<evidence type="ECO:0000313" key="3">
    <source>
        <dbReference type="EMBL" id="SFH87835.1"/>
    </source>
</evidence>
<keyword evidence="3" id="KW-0540">Nuclease</keyword>
<accession>A0A1I3DM86</accession>
<gene>
    <name evidence="3" type="ORF">SAMN05443292_0574</name>
</gene>
<evidence type="ECO:0000259" key="2">
    <source>
        <dbReference type="PROSITE" id="PS50164"/>
    </source>
</evidence>
<organism evidence="3 4">
    <name type="scientific">Halpernia frigidisoli</name>
    <dbReference type="NCBI Taxonomy" id="1125876"/>
    <lineage>
        <taxon>Bacteria</taxon>
        <taxon>Pseudomonadati</taxon>
        <taxon>Bacteroidota</taxon>
        <taxon>Flavobacteriia</taxon>
        <taxon>Flavobacteriales</taxon>
        <taxon>Weeksellaceae</taxon>
        <taxon>Chryseobacterium group</taxon>
        <taxon>Halpernia</taxon>
    </lineage>
</organism>
<dbReference type="EMBL" id="FOQT01000001">
    <property type="protein sequence ID" value="SFH87835.1"/>
    <property type="molecule type" value="Genomic_DNA"/>
</dbReference>
<name>A0A1I3DM86_9FLAO</name>
<comment type="similarity">
    <text evidence="1">Belongs to the UPF0213 family.</text>
</comment>
<evidence type="ECO:0000256" key="1">
    <source>
        <dbReference type="ARBA" id="ARBA00007435"/>
    </source>
</evidence>
<feature type="domain" description="GIY-YIG" evidence="2">
    <location>
        <begin position="2"/>
        <end position="80"/>
    </location>
</feature>
<sequence length="106" mass="12435">MKPGFIYILTNKYNTTLYVGVTSNLPKRIKDHKEKRYENSFSSRYNLTKLVYWEAFQEIGDAIAREKQIKGGSRKNKLNLINNFNAEWKDLYDEITIEFESLGAGF</sequence>
<dbReference type="AlphaFoldDB" id="A0A1I3DM86"/>
<dbReference type="CDD" id="cd10448">
    <property type="entry name" value="GIY-YIG_unchar_3"/>
    <property type="match status" value="1"/>
</dbReference>
<dbReference type="InterPro" id="IPR000305">
    <property type="entry name" value="GIY-YIG_endonuc"/>
</dbReference>
<dbReference type="OrthoDB" id="9807770at2"/>
<keyword evidence="3" id="KW-0255">Endonuclease</keyword>
<dbReference type="PANTHER" id="PTHR34477:SF5">
    <property type="entry name" value="BSL5627 PROTEIN"/>
    <property type="match status" value="1"/>
</dbReference>
<dbReference type="SUPFAM" id="SSF82771">
    <property type="entry name" value="GIY-YIG endonuclease"/>
    <property type="match status" value="1"/>
</dbReference>
<keyword evidence="3" id="KW-0378">Hydrolase</keyword>
<dbReference type="Pfam" id="PF01541">
    <property type="entry name" value="GIY-YIG"/>
    <property type="match status" value="1"/>
</dbReference>
<dbReference type="InterPro" id="IPR050190">
    <property type="entry name" value="UPF0213_domain"/>
</dbReference>
<keyword evidence="4" id="KW-1185">Reference proteome</keyword>
<dbReference type="PROSITE" id="PS50164">
    <property type="entry name" value="GIY_YIG"/>
    <property type="match status" value="1"/>
</dbReference>
<reference evidence="3 4" key="1">
    <citation type="submission" date="2016-10" db="EMBL/GenBank/DDBJ databases">
        <authorList>
            <person name="de Groot N.N."/>
        </authorList>
    </citation>
    <scope>NUCLEOTIDE SEQUENCE [LARGE SCALE GENOMIC DNA]</scope>
    <source>
        <strain evidence="3 4">DSM 26000</strain>
    </source>
</reference>
<dbReference type="GO" id="GO:0004519">
    <property type="term" value="F:endonuclease activity"/>
    <property type="evidence" value="ECO:0007669"/>
    <property type="project" value="UniProtKB-KW"/>
</dbReference>
<protein>
    <submittedName>
        <fullName evidence="3">Putative endonuclease</fullName>
    </submittedName>
</protein>
<dbReference type="Proteomes" id="UP000198931">
    <property type="component" value="Unassembled WGS sequence"/>
</dbReference>
<proteinExistence type="inferred from homology"/>
<evidence type="ECO:0000313" key="4">
    <source>
        <dbReference type="Proteomes" id="UP000198931"/>
    </source>
</evidence>
<dbReference type="RefSeq" id="WP_090078642.1">
    <property type="nucleotide sequence ID" value="NZ_FOQT01000001.1"/>
</dbReference>
<dbReference type="InterPro" id="IPR035901">
    <property type="entry name" value="GIY-YIG_endonuc_sf"/>
</dbReference>
<dbReference type="Gene3D" id="3.40.1440.10">
    <property type="entry name" value="GIY-YIG endonuclease"/>
    <property type="match status" value="1"/>
</dbReference>
<dbReference type="PANTHER" id="PTHR34477">
    <property type="entry name" value="UPF0213 PROTEIN YHBQ"/>
    <property type="match status" value="1"/>
</dbReference>